<evidence type="ECO:0000313" key="9">
    <source>
        <dbReference type="Proteomes" id="UP000494108"/>
    </source>
</evidence>
<reference evidence="8 9" key="1">
    <citation type="submission" date="2020-04" db="EMBL/GenBank/DDBJ databases">
        <authorList>
            <person name="De Canck E."/>
        </authorList>
    </citation>
    <scope>NUCLEOTIDE SEQUENCE [LARGE SCALE GENOMIC DNA]</scope>
    <source>
        <strain evidence="8 9">LMG 3431</strain>
    </source>
</reference>
<dbReference type="Proteomes" id="UP000494108">
    <property type="component" value="Unassembled WGS sequence"/>
</dbReference>
<evidence type="ECO:0000256" key="1">
    <source>
        <dbReference type="ARBA" id="ARBA00009764"/>
    </source>
</evidence>
<dbReference type="InterPro" id="IPR010809">
    <property type="entry name" value="FliD_C"/>
</dbReference>
<dbReference type="GO" id="GO:0009424">
    <property type="term" value="C:bacterial-type flagellum hook"/>
    <property type="evidence" value="ECO:0007669"/>
    <property type="project" value="UniProtKB-UniRule"/>
</dbReference>
<name>A0A6S6YTG7_9BURK</name>
<dbReference type="InterPro" id="IPR040026">
    <property type="entry name" value="FliD"/>
</dbReference>
<dbReference type="GO" id="GO:0005576">
    <property type="term" value="C:extracellular region"/>
    <property type="evidence" value="ECO:0007669"/>
    <property type="project" value="UniProtKB-SubCell"/>
</dbReference>
<evidence type="ECO:0000256" key="3">
    <source>
        <dbReference type="ARBA" id="ARBA00023054"/>
    </source>
</evidence>
<keyword evidence="5" id="KW-0964">Secreted</keyword>
<organism evidence="8 9">
    <name type="scientific">Achromobacter pestifer</name>
    <dbReference type="NCBI Taxonomy" id="1353889"/>
    <lineage>
        <taxon>Bacteria</taxon>
        <taxon>Pseudomonadati</taxon>
        <taxon>Pseudomonadota</taxon>
        <taxon>Betaproteobacteria</taxon>
        <taxon>Burkholderiales</taxon>
        <taxon>Alcaligenaceae</taxon>
        <taxon>Achromobacter</taxon>
    </lineage>
</organism>
<protein>
    <recommendedName>
        <fullName evidence="5">Flagellar hook-associated protein 2</fullName>
        <shortName evidence="5">HAP2</shortName>
    </recommendedName>
    <alternativeName>
        <fullName evidence="5">Flagellar cap protein</fullName>
    </alternativeName>
</protein>
<proteinExistence type="inferred from homology"/>
<keyword evidence="3" id="KW-0175">Coiled coil</keyword>
<comment type="function">
    <text evidence="5">Required for morphogenesis and for the elongation of the flagellar filament by facilitating polymerization of the flagellin monomers at the tip of growing filament. Forms a capping structure, which prevents flagellin subunits (transported through the central channel of the flagellum) from leaking out without polymerization at the distal end.</text>
</comment>
<evidence type="ECO:0000259" key="6">
    <source>
        <dbReference type="Pfam" id="PF02465"/>
    </source>
</evidence>
<dbReference type="PANTHER" id="PTHR30288">
    <property type="entry name" value="FLAGELLAR CAP/ASSEMBLY PROTEIN FLID"/>
    <property type="match status" value="1"/>
</dbReference>
<dbReference type="Pfam" id="PF07195">
    <property type="entry name" value="FliD_C"/>
    <property type="match status" value="1"/>
</dbReference>
<evidence type="ECO:0000259" key="7">
    <source>
        <dbReference type="Pfam" id="PF07195"/>
    </source>
</evidence>
<dbReference type="Pfam" id="PF02465">
    <property type="entry name" value="FliD_N"/>
    <property type="match status" value="1"/>
</dbReference>
<keyword evidence="8" id="KW-0282">Flagellum</keyword>
<comment type="subcellular location">
    <subcellularLocation>
        <location evidence="5">Secreted</location>
    </subcellularLocation>
    <subcellularLocation>
        <location evidence="5">Bacterial flagellum</location>
    </subcellularLocation>
</comment>
<dbReference type="GO" id="GO:0007155">
    <property type="term" value="P:cell adhesion"/>
    <property type="evidence" value="ECO:0007669"/>
    <property type="project" value="InterPro"/>
</dbReference>
<evidence type="ECO:0000256" key="2">
    <source>
        <dbReference type="ARBA" id="ARBA00011255"/>
    </source>
</evidence>
<dbReference type="GO" id="GO:0071973">
    <property type="term" value="P:bacterial-type flagellum-dependent cell motility"/>
    <property type="evidence" value="ECO:0007669"/>
    <property type="project" value="TreeGrafter"/>
</dbReference>
<dbReference type="PANTHER" id="PTHR30288:SF0">
    <property type="entry name" value="FLAGELLAR HOOK-ASSOCIATED PROTEIN 2"/>
    <property type="match status" value="1"/>
</dbReference>
<keyword evidence="8" id="KW-0969">Cilium</keyword>
<accession>A0A6S6YTG7</accession>
<dbReference type="EMBL" id="CADIJX010000001">
    <property type="protein sequence ID" value="CAB3630699.1"/>
    <property type="molecule type" value="Genomic_DNA"/>
</dbReference>
<evidence type="ECO:0000256" key="5">
    <source>
        <dbReference type="RuleBase" id="RU362066"/>
    </source>
</evidence>
<dbReference type="InterPro" id="IPR003481">
    <property type="entry name" value="FliD_N"/>
</dbReference>
<keyword evidence="4 5" id="KW-0975">Bacterial flagellum</keyword>
<comment type="similarity">
    <text evidence="1 5">Belongs to the FliD family.</text>
</comment>
<dbReference type="RefSeq" id="WP_175173395.1">
    <property type="nucleotide sequence ID" value="NZ_CADIJX010000001.1"/>
</dbReference>
<feature type="domain" description="Flagellar hook-associated protein 2 C-terminal" evidence="7">
    <location>
        <begin position="222"/>
        <end position="441"/>
    </location>
</feature>
<dbReference type="AlphaFoldDB" id="A0A6S6YTG7"/>
<gene>
    <name evidence="8" type="primary">fliD</name>
    <name evidence="8" type="ORF">LMG3431_01110</name>
</gene>
<feature type="domain" description="Flagellar hook-associated protein 2 N-terminal" evidence="6">
    <location>
        <begin position="11"/>
        <end position="107"/>
    </location>
</feature>
<keyword evidence="9" id="KW-1185">Reference proteome</keyword>
<dbReference type="GO" id="GO:0009421">
    <property type="term" value="C:bacterial-type flagellum filament cap"/>
    <property type="evidence" value="ECO:0007669"/>
    <property type="project" value="InterPro"/>
</dbReference>
<keyword evidence="8" id="KW-0966">Cell projection</keyword>
<sequence length="460" mass="47674">MATITNLGSTSGLPLEKILTDLQAAEDKRLSLYSVRQASYEARVSAFGQVQSAVEAVQKAAELLGKSSTMDAVKATVSGDGLYATVGADGATKGEYAITVKNLAAAQTLQSGVVADRKTSNGASGSFEIELANGDKHTVNLDDTSLNGIAKAINADDKAGVRATIITNGDGESYLMLSARDTGEKAAVKSITVTGTPELKNILNYNTDPADTSPKLTQQTAAADAEIEINGITVKSGSNAISTAIDGVTLNLTAKTEVGKSITLKLNSDTSVASKAVQDFVAAYNALQSTITKLTAFDITAETNQALTGDGTTRGIQSSMSNALQVFMGQGTVTSIADLGISSDPKTGQLKLDQTKLDKALAENPADVKRLMTSTDGLAAQFATATGNVLGDNGSIKASKDGLTKSIADVKEQLDRATTSSNAQMALMRTQFVALDKFVAQQTVTANYLTQQFAALAKSK</sequence>
<comment type="subunit">
    <text evidence="2 5">Homopentamer.</text>
</comment>
<evidence type="ECO:0000256" key="4">
    <source>
        <dbReference type="ARBA" id="ARBA00023143"/>
    </source>
</evidence>
<evidence type="ECO:0000313" key="8">
    <source>
        <dbReference type="EMBL" id="CAB3630699.1"/>
    </source>
</evidence>